<dbReference type="EMBL" id="JBDKWZ010000006">
    <property type="protein sequence ID" value="MEN7548701.1"/>
    <property type="molecule type" value="Genomic_DNA"/>
</dbReference>
<dbReference type="AlphaFoldDB" id="A0AAW9S6P1"/>
<dbReference type="SUPFAM" id="SSF109854">
    <property type="entry name" value="DinB/YfiT-like putative metalloenzymes"/>
    <property type="match status" value="1"/>
</dbReference>
<protein>
    <submittedName>
        <fullName evidence="2">DinB family protein</fullName>
    </submittedName>
</protein>
<dbReference type="Proteomes" id="UP001403385">
    <property type="component" value="Unassembled WGS sequence"/>
</dbReference>
<proteinExistence type="predicted"/>
<reference evidence="2 3" key="1">
    <citation type="submission" date="2024-04" db="EMBL/GenBank/DDBJ databases">
        <title>Novel genus in family Flammeovirgaceae.</title>
        <authorList>
            <person name="Nguyen T.H."/>
            <person name="Vuong T.Q."/>
            <person name="Le H."/>
            <person name="Kim S.-G."/>
        </authorList>
    </citation>
    <scope>NUCLEOTIDE SEQUENCE [LARGE SCALE GENOMIC DNA]</scope>
    <source>
        <strain evidence="2 3">JCM 23209</strain>
    </source>
</reference>
<dbReference type="RefSeq" id="WP_346821478.1">
    <property type="nucleotide sequence ID" value="NZ_JBDKWZ010000006.1"/>
</dbReference>
<feature type="domain" description="DinB-like" evidence="1">
    <location>
        <begin position="9"/>
        <end position="159"/>
    </location>
</feature>
<comment type="caution">
    <text evidence="2">The sequence shown here is derived from an EMBL/GenBank/DDBJ whole genome shotgun (WGS) entry which is preliminary data.</text>
</comment>
<keyword evidence="3" id="KW-1185">Reference proteome</keyword>
<sequence length="179" mass="20861">MWFNTLQNKLKELTKDALNWKINPESWSILECIEHLNLYGDFYLPGIEERMTNGRDLAPSDEFNSGLLGNYFANSLLPKEKLNKMKTFKDKDPAGSDLELSTLDRFIRQQLKTLELLEKAKKVNLTRIKTSISITKLLKLRLGDTFRVLIYHNQRHLVQAEKVVKAYQDCTNLHYQSIS</sequence>
<dbReference type="InterPro" id="IPR034660">
    <property type="entry name" value="DinB/YfiT-like"/>
</dbReference>
<evidence type="ECO:0000313" key="3">
    <source>
        <dbReference type="Proteomes" id="UP001403385"/>
    </source>
</evidence>
<dbReference type="InterPro" id="IPR024775">
    <property type="entry name" value="DinB-like"/>
</dbReference>
<evidence type="ECO:0000259" key="1">
    <source>
        <dbReference type="Pfam" id="PF12867"/>
    </source>
</evidence>
<gene>
    <name evidence="2" type="ORF">AAG747_12325</name>
</gene>
<organism evidence="2 3">
    <name type="scientific">Rapidithrix thailandica</name>
    <dbReference type="NCBI Taxonomy" id="413964"/>
    <lineage>
        <taxon>Bacteria</taxon>
        <taxon>Pseudomonadati</taxon>
        <taxon>Bacteroidota</taxon>
        <taxon>Cytophagia</taxon>
        <taxon>Cytophagales</taxon>
        <taxon>Flammeovirgaceae</taxon>
        <taxon>Rapidithrix</taxon>
    </lineage>
</organism>
<dbReference type="Pfam" id="PF12867">
    <property type="entry name" value="DinB_2"/>
    <property type="match status" value="1"/>
</dbReference>
<dbReference type="Gene3D" id="1.20.120.450">
    <property type="entry name" value="dinb family like domain"/>
    <property type="match status" value="1"/>
</dbReference>
<name>A0AAW9S6P1_9BACT</name>
<evidence type="ECO:0000313" key="2">
    <source>
        <dbReference type="EMBL" id="MEN7548701.1"/>
    </source>
</evidence>
<accession>A0AAW9S6P1</accession>